<evidence type="ECO:0000256" key="1">
    <source>
        <dbReference type="SAM" id="Phobius"/>
    </source>
</evidence>
<organism evidence="2 3">
    <name type="scientific">Sphingomonas dokdonensis</name>
    <dbReference type="NCBI Taxonomy" id="344880"/>
    <lineage>
        <taxon>Bacteria</taxon>
        <taxon>Pseudomonadati</taxon>
        <taxon>Pseudomonadota</taxon>
        <taxon>Alphaproteobacteria</taxon>
        <taxon>Sphingomonadales</taxon>
        <taxon>Sphingomonadaceae</taxon>
        <taxon>Sphingomonas</taxon>
    </lineage>
</organism>
<dbReference type="GO" id="GO:0051301">
    <property type="term" value="P:cell division"/>
    <property type="evidence" value="ECO:0007669"/>
    <property type="project" value="UniProtKB-KW"/>
</dbReference>
<sequence>MSRAASPKAERTRRVLDEARGVRAMVWIIAIMLFLTVLGAALGLATRNAASALEGELTGRATVQIVATDPARQAAQATEALAMLRGLPEVRAVQAVDREELAALLKPWMGTDGADPDLPVPAMIDLDLATESPAALARVRSALRQVAPDARVDAQEAWMAPVADFLDLVVLIAAVLVLLLAAATAAVVVLAARAGLDAHRHTIEVMHMLGSTDVQVARLFQRRIARDAAIGAAIGSLAAIGMLLLVNAQAAELGSQLLGQASLGPSGWAALAMLPIAFVLLAALAARFTITRALETVL</sequence>
<dbReference type="PANTHER" id="PTHR47755:SF1">
    <property type="entry name" value="CELL DIVISION PROTEIN FTSX"/>
    <property type="match status" value="1"/>
</dbReference>
<proteinExistence type="predicted"/>
<keyword evidence="2" id="KW-0132">Cell division</keyword>
<dbReference type="InterPro" id="IPR004513">
    <property type="entry name" value="FtsX"/>
</dbReference>
<dbReference type="PANTHER" id="PTHR47755">
    <property type="entry name" value="CELL DIVISION PROTEIN FTSX"/>
    <property type="match status" value="1"/>
</dbReference>
<dbReference type="OrthoDB" id="8478373at2"/>
<keyword evidence="1" id="KW-0812">Transmembrane</keyword>
<feature type="transmembrane region" description="Helical" evidence="1">
    <location>
        <begin position="268"/>
        <end position="290"/>
    </location>
</feature>
<gene>
    <name evidence="2" type="ORF">SPDO_25930</name>
</gene>
<protein>
    <submittedName>
        <fullName evidence="2">Cell division ABC transporter subunit FtsX</fullName>
    </submittedName>
</protein>
<feature type="transmembrane region" description="Helical" evidence="1">
    <location>
        <begin position="228"/>
        <end position="248"/>
    </location>
</feature>
<keyword evidence="1" id="KW-1133">Transmembrane helix</keyword>
<keyword evidence="1" id="KW-0472">Membrane</keyword>
<evidence type="ECO:0000313" key="2">
    <source>
        <dbReference type="EMBL" id="OWK28760.1"/>
    </source>
</evidence>
<feature type="transmembrane region" description="Helical" evidence="1">
    <location>
        <begin position="21"/>
        <end position="45"/>
    </location>
</feature>
<comment type="caution">
    <text evidence="2">The sequence shown here is derived from an EMBL/GenBank/DDBJ whole genome shotgun (WGS) entry which is preliminary data.</text>
</comment>
<keyword evidence="3" id="KW-1185">Reference proteome</keyword>
<dbReference type="EMBL" id="NBBI01000005">
    <property type="protein sequence ID" value="OWK28760.1"/>
    <property type="molecule type" value="Genomic_DNA"/>
</dbReference>
<evidence type="ECO:0000313" key="3">
    <source>
        <dbReference type="Proteomes" id="UP000197290"/>
    </source>
</evidence>
<dbReference type="AlphaFoldDB" id="A0A245ZG93"/>
<keyword evidence="2" id="KW-0131">Cell cycle</keyword>
<dbReference type="GO" id="GO:0016020">
    <property type="term" value="C:membrane"/>
    <property type="evidence" value="ECO:0007669"/>
    <property type="project" value="InterPro"/>
</dbReference>
<reference evidence="2 3" key="1">
    <citation type="submission" date="2017-03" db="EMBL/GenBank/DDBJ databases">
        <title>Genome sequence of Sphingomonas dokdonensis DSM 21029.</title>
        <authorList>
            <person name="Poehlein A."/>
            <person name="Wuebbeler J.H."/>
            <person name="Steinbuechel A."/>
            <person name="Daniel R."/>
        </authorList>
    </citation>
    <scope>NUCLEOTIDE SEQUENCE [LARGE SCALE GENOMIC DNA]</scope>
    <source>
        <strain evidence="2 3">DSM 21029</strain>
    </source>
</reference>
<dbReference type="GO" id="GO:0032153">
    <property type="term" value="C:cell division site"/>
    <property type="evidence" value="ECO:0007669"/>
    <property type="project" value="TreeGrafter"/>
</dbReference>
<dbReference type="RefSeq" id="WP_088367921.1">
    <property type="nucleotide sequence ID" value="NZ_NBBI01000005.1"/>
</dbReference>
<name>A0A245ZG93_9SPHN</name>
<feature type="transmembrane region" description="Helical" evidence="1">
    <location>
        <begin position="168"/>
        <end position="192"/>
    </location>
</feature>
<accession>A0A245ZG93</accession>
<dbReference type="Proteomes" id="UP000197290">
    <property type="component" value="Unassembled WGS sequence"/>
</dbReference>